<sequence>MDTEDEEEEGITRIHPSTHEDEVTKLKRKLRALNKRHDDLLDAAKFNSEVAKNKIEELEGKVAHIADIADNLGKEAEKSQMLYKEHIEHTAALAITGKDPGEILKPRQPDPYGGEPEKLRGFLTNLRSYQMYYPIQFSTHEARVRHGLSLLKDKAERLMEPIVRDFVMNPPHKREEMTRYVYEKYENFESELTNAFGIMNEQREAEMKIRKLVQKGSAASYLAEYRFQAAKLDWNESAHMAQVRQGLKPEIKDAMVYMREKPSNLNELIRVAVDIDNQQNKPANRKKNAYSR</sequence>
<protein>
    <submittedName>
        <fullName evidence="3">Uncharacterized protein</fullName>
    </submittedName>
</protein>
<evidence type="ECO:0000256" key="2">
    <source>
        <dbReference type="SAM" id="MobiDB-lite"/>
    </source>
</evidence>
<name>A0A4E9DIG9_GIBZA</name>
<gene>
    <name evidence="3" type="ORF">FUG_LOCUS18453</name>
</gene>
<dbReference type="EMBL" id="CAAKMV010000016">
    <property type="protein sequence ID" value="VIO52083.1"/>
    <property type="molecule type" value="Genomic_DNA"/>
</dbReference>
<dbReference type="PANTHER" id="PTHR15503:SF22">
    <property type="entry name" value="TRANSPOSON TY3-I GAG POLYPROTEIN"/>
    <property type="match status" value="1"/>
</dbReference>
<accession>A0A4E9DIG9</accession>
<keyword evidence="1" id="KW-0175">Coiled coil</keyword>
<evidence type="ECO:0000313" key="3">
    <source>
        <dbReference type="EMBL" id="VIO52083.1"/>
    </source>
</evidence>
<organism evidence="3">
    <name type="scientific">Gibberella zeae</name>
    <name type="common">Wheat head blight fungus</name>
    <name type="synonym">Fusarium graminearum</name>
    <dbReference type="NCBI Taxonomy" id="5518"/>
    <lineage>
        <taxon>Eukaryota</taxon>
        <taxon>Fungi</taxon>
        <taxon>Dikarya</taxon>
        <taxon>Ascomycota</taxon>
        <taxon>Pezizomycotina</taxon>
        <taxon>Sordariomycetes</taxon>
        <taxon>Hypocreomycetidae</taxon>
        <taxon>Hypocreales</taxon>
        <taxon>Nectriaceae</taxon>
        <taxon>Fusarium</taxon>
    </lineage>
</organism>
<proteinExistence type="predicted"/>
<dbReference type="InterPro" id="IPR032567">
    <property type="entry name" value="RTL1-rel"/>
</dbReference>
<feature type="region of interest" description="Disordered" evidence="2">
    <location>
        <begin position="1"/>
        <end position="23"/>
    </location>
</feature>
<evidence type="ECO:0000256" key="1">
    <source>
        <dbReference type="SAM" id="Coils"/>
    </source>
</evidence>
<feature type="coiled-coil region" evidence="1">
    <location>
        <begin position="23"/>
        <end position="61"/>
    </location>
</feature>
<dbReference type="PANTHER" id="PTHR15503">
    <property type="entry name" value="LDOC1 RELATED"/>
    <property type="match status" value="1"/>
</dbReference>
<reference evidence="3" key="1">
    <citation type="submission" date="2019-04" db="EMBL/GenBank/DDBJ databases">
        <authorList>
            <person name="Melise S."/>
            <person name="Noan J."/>
            <person name="Okalmin O."/>
        </authorList>
    </citation>
    <scope>NUCLEOTIDE SEQUENCE</scope>
    <source>
        <strain evidence="3">FN9</strain>
    </source>
</reference>
<dbReference type="AlphaFoldDB" id="A0A4E9DIG9"/>